<dbReference type="GO" id="GO:0140268">
    <property type="term" value="C:endoplasmic reticulum-plasma membrane contact site"/>
    <property type="evidence" value="ECO:0007669"/>
    <property type="project" value="TreeGrafter"/>
</dbReference>
<dbReference type="PANTHER" id="PTHR23319">
    <property type="entry name" value="GRAM DOMAIN CONTAINING 1B, ISOFORM E"/>
    <property type="match status" value="1"/>
</dbReference>
<feature type="compositionally biased region" description="Polar residues" evidence="5">
    <location>
        <begin position="150"/>
        <end position="161"/>
    </location>
</feature>
<proteinExistence type="predicted"/>
<feature type="domain" description="VASt" evidence="7">
    <location>
        <begin position="525"/>
        <end position="698"/>
    </location>
</feature>
<reference evidence="8" key="2">
    <citation type="submission" date="2023-04" db="EMBL/GenBank/DDBJ databases">
        <authorList>
            <person name="Bu L."/>
            <person name="Lu L."/>
            <person name="Laidemitt M.R."/>
            <person name="Zhang S.M."/>
            <person name="Mutuku M."/>
            <person name="Mkoji G."/>
            <person name="Steinauer M."/>
            <person name="Loker E.S."/>
        </authorList>
    </citation>
    <scope>NUCLEOTIDE SEQUENCE</scope>
    <source>
        <strain evidence="8">KasaAsao</strain>
        <tissue evidence="8">Whole Snail</tissue>
    </source>
</reference>
<dbReference type="GO" id="GO:0005886">
    <property type="term" value="C:plasma membrane"/>
    <property type="evidence" value="ECO:0007669"/>
    <property type="project" value="TreeGrafter"/>
</dbReference>
<sequence length="870" mass="99573">MNMTDGDISSVNIARNELNFSFEGDTNCNVINFKPNKDTLEMQRVSLTVDQVEYKRFSGVTLRETKQKQTDAVSLDVKMSPNLSVYHRRRSKDLNSSQESLSSPGLQRPSSRASSTDLRESDEGAKEGGSPIHNSANCSRSASPDKPHNTYESPPRINTISEGMDRSFTENGNALERRPGSAQDLYEMNSSNRSSYSFERSLDNILDKCSEKSLDISLAVDSWNSSAQEGGKSPDQQSSGSTAKSGSKTEKKKNRWYNSEMDKRKSQMGFSKKSIKRKKQIMSTTYKSRSEDYKRMFKDVPKDERLIVDYSCALQKDILVQGRMYITQKWICFYAKIFNWETMLMIPCKEITAITKEKTARVIPNAIQITTEKERFFFTSFGTRDKTYMMLFRIWQNALLDQPMSAKELWTWIHYNYGDDLGLTTDDEDYVPPQSFEELTEKLKEEIPAIKELNTDSEVLTTTAENLQTASNEDTDAFVTDEVFNNVTDSIPLSQIPSLPSMPVDFLNSSDDSEGEYFCAGHDHLEKMYLDEVFNINIDIVFACLFTDSPFFRSFVGSRKTFELNLPNWEEEPDENGNKVRNITYTLTLNNSIGPRTSPSTERQICYTMSKPGKIYHVDCECCNGGIPYADSFYMLLRYCLTRVSPTKCRIVVTGELKYRKHVMGMFRAMIEKSAVNGLTDYYRQLSAHLRREAERQEAIILGNQTALPKKKLRRKRVKLHPTASDTGCSIRQQFSERQTSTPPSPTKTGYKEDKLIELNAHTLVRIIIVILVLLLLFNAVLFYKLWSLESYASTLYGLPSQEFLENIAKQPRSQEEWSNLLQQQKMLHENEITKWEEVLTTSIHIVEQMKNSLVNLQATLRVGTHKESS</sequence>
<dbReference type="Gene3D" id="2.30.29.30">
    <property type="entry name" value="Pleckstrin-homology domain (PH domain)/Phosphotyrosine-binding domain (PTB)"/>
    <property type="match status" value="1"/>
</dbReference>
<feature type="compositionally biased region" description="Polar residues" evidence="5">
    <location>
        <begin position="94"/>
        <end position="116"/>
    </location>
</feature>
<evidence type="ECO:0000256" key="5">
    <source>
        <dbReference type="SAM" id="MobiDB-lite"/>
    </source>
</evidence>
<evidence type="ECO:0000313" key="9">
    <source>
        <dbReference type="Proteomes" id="UP001233172"/>
    </source>
</evidence>
<keyword evidence="3 6" id="KW-1133">Transmembrane helix</keyword>
<dbReference type="InterPro" id="IPR011993">
    <property type="entry name" value="PH-like_dom_sf"/>
</dbReference>
<dbReference type="InterPro" id="IPR004182">
    <property type="entry name" value="GRAM"/>
</dbReference>
<dbReference type="GO" id="GO:0120015">
    <property type="term" value="F:sterol transfer activity"/>
    <property type="evidence" value="ECO:0007669"/>
    <property type="project" value="TreeGrafter"/>
</dbReference>
<dbReference type="GO" id="GO:0032934">
    <property type="term" value="F:sterol binding"/>
    <property type="evidence" value="ECO:0007669"/>
    <property type="project" value="TreeGrafter"/>
</dbReference>
<dbReference type="SMART" id="SM00568">
    <property type="entry name" value="GRAM"/>
    <property type="match status" value="1"/>
</dbReference>
<keyword evidence="2 6" id="KW-0812">Transmembrane</keyword>
<evidence type="ECO:0000256" key="6">
    <source>
        <dbReference type="SAM" id="Phobius"/>
    </source>
</evidence>
<reference evidence="8" key="1">
    <citation type="journal article" date="2023" name="PLoS Negl. Trop. Dis.">
        <title>A genome sequence for Biomphalaria pfeifferi, the major vector snail for the human-infecting parasite Schistosoma mansoni.</title>
        <authorList>
            <person name="Bu L."/>
            <person name="Lu L."/>
            <person name="Laidemitt M.R."/>
            <person name="Zhang S.M."/>
            <person name="Mutuku M."/>
            <person name="Mkoji G."/>
            <person name="Steinauer M."/>
            <person name="Loker E.S."/>
        </authorList>
    </citation>
    <scope>NUCLEOTIDE SEQUENCE</scope>
    <source>
        <strain evidence="8">KasaAsao</strain>
    </source>
</reference>
<gene>
    <name evidence="8" type="ORF">Bpfe_001481</name>
</gene>
<protein>
    <submittedName>
        <fullName evidence="8">GRAM domain-containing protein 1B-like isoform X1</fullName>
    </submittedName>
</protein>
<accession>A0AAD8CAJ2</accession>
<dbReference type="CDD" id="cd13220">
    <property type="entry name" value="PH-GRAM_GRAMDC"/>
    <property type="match status" value="1"/>
</dbReference>
<dbReference type="AlphaFoldDB" id="A0AAD8CAJ2"/>
<dbReference type="PANTHER" id="PTHR23319:SF4">
    <property type="entry name" value="GRAM DOMAIN CONTAINING 1B, ISOFORM E"/>
    <property type="match status" value="1"/>
</dbReference>
<keyword evidence="4 6" id="KW-0472">Membrane</keyword>
<dbReference type="InterPro" id="IPR051482">
    <property type="entry name" value="Cholesterol_transport"/>
</dbReference>
<comment type="caution">
    <text evidence="8">The sequence shown here is derived from an EMBL/GenBank/DDBJ whole genome shotgun (WGS) entry which is preliminary data.</text>
</comment>
<dbReference type="GO" id="GO:0032366">
    <property type="term" value="P:intracellular sterol transport"/>
    <property type="evidence" value="ECO:0007669"/>
    <property type="project" value="TreeGrafter"/>
</dbReference>
<feature type="region of interest" description="Disordered" evidence="5">
    <location>
        <begin position="83"/>
        <end position="194"/>
    </location>
</feature>
<name>A0AAD8CAJ2_BIOPF</name>
<dbReference type="EMBL" id="JASAOG010000003">
    <property type="protein sequence ID" value="KAK0069299.1"/>
    <property type="molecule type" value="Genomic_DNA"/>
</dbReference>
<feature type="compositionally biased region" description="Basic and acidic residues" evidence="5">
    <location>
        <begin position="117"/>
        <end position="126"/>
    </location>
</feature>
<feature type="region of interest" description="Disordered" evidence="5">
    <location>
        <begin position="225"/>
        <end position="258"/>
    </location>
</feature>
<dbReference type="GO" id="GO:0005789">
    <property type="term" value="C:endoplasmic reticulum membrane"/>
    <property type="evidence" value="ECO:0007669"/>
    <property type="project" value="TreeGrafter"/>
</dbReference>
<feature type="compositionally biased region" description="Polar residues" evidence="5">
    <location>
        <begin position="132"/>
        <end position="142"/>
    </location>
</feature>
<evidence type="ECO:0000313" key="8">
    <source>
        <dbReference type="EMBL" id="KAK0069299.1"/>
    </source>
</evidence>
<evidence type="ECO:0000256" key="2">
    <source>
        <dbReference type="ARBA" id="ARBA00022692"/>
    </source>
</evidence>
<evidence type="ECO:0000256" key="3">
    <source>
        <dbReference type="ARBA" id="ARBA00022989"/>
    </source>
</evidence>
<dbReference type="Proteomes" id="UP001233172">
    <property type="component" value="Unassembled WGS sequence"/>
</dbReference>
<evidence type="ECO:0000259" key="7">
    <source>
        <dbReference type="PROSITE" id="PS51778"/>
    </source>
</evidence>
<dbReference type="Pfam" id="PF16016">
    <property type="entry name" value="VASt"/>
    <property type="match status" value="1"/>
</dbReference>
<organism evidence="8 9">
    <name type="scientific">Biomphalaria pfeifferi</name>
    <name type="common">Bloodfluke planorb</name>
    <name type="synonym">Freshwater snail</name>
    <dbReference type="NCBI Taxonomy" id="112525"/>
    <lineage>
        <taxon>Eukaryota</taxon>
        <taxon>Metazoa</taxon>
        <taxon>Spiralia</taxon>
        <taxon>Lophotrochozoa</taxon>
        <taxon>Mollusca</taxon>
        <taxon>Gastropoda</taxon>
        <taxon>Heterobranchia</taxon>
        <taxon>Euthyneura</taxon>
        <taxon>Panpulmonata</taxon>
        <taxon>Hygrophila</taxon>
        <taxon>Lymnaeoidea</taxon>
        <taxon>Planorbidae</taxon>
        <taxon>Biomphalaria</taxon>
    </lineage>
</organism>
<dbReference type="Pfam" id="PF02893">
    <property type="entry name" value="GRAM"/>
    <property type="match status" value="1"/>
</dbReference>
<evidence type="ECO:0000256" key="1">
    <source>
        <dbReference type="ARBA" id="ARBA00004167"/>
    </source>
</evidence>
<dbReference type="FunFam" id="2.30.29.30:FF:000008">
    <property type="entry name" value="GRAM domain containing 1B"/>
    <property type="match status" value="1"/>
</dbReference>
<feature type="transmembrane region" description="Helical" evidence="6">
    <location>
        <begin position="764"/>
        <end position="784"/>
    </location>
</feature>
<dbReference type="PROSITE" id="PS51778">
    <property type="entry name" value="VAST"/>
    <property type="match status" value="1"/>
</dbReference>
<evidence type="ECO:0000256" key="4">
    <source>
        <dbReference type="ARBA" id="ARBA00023136"/>
    </source>
</evidence>
<comment type="subcellular location">
    <subcellularLocation>
        <location evidence="1">Membrane</location>
        <topology evidence="1">Single-pass membrane protein</topology>
    </subcellularLocation>
</comment>
<dbReference type="InterPro" id="IPR031968">
    <property type="entry name" value="VASt"/>
</dbReference>
<keyword evidence="9" id="KW-1185">Reference proteome</keyword>